<dbReference type="InterPro" id="IPR042245">
    <property type="entry name" value="Tgt2/MlaC_sf"/>
</dbReference>
<dbReference type="OrthoDB" id="9787053at2"/>
<protein>
    <submittedName>
        <fullName evidence="2">Phospholipid transport system substrate-binding protein</fullName>
    </submittedName>
</protein>
<name>A0A1I0FUH5_THASX</name>
<dbReference type="InterPro" id="IPR008869">
    <property type="entry name" value="MlaC/ttg2D"/>
</dbReference>
<keyword evidence="3" id="KW-1185">Reference proteome</keyword>
<dbReference type="STRING" id="349064.SAMN05660429_02201"/>
<evidence type="ECO:0000256" key="1">
    <source>
        <dbReference type="SAM" id="SignalP"/>
    </source>
</evidence>
<dbReference type="PANTHER" id="PTHR36573:SF1">
    <property type="entry name" value="INTERMEMBRANE PHOSPHOLIPID TRANSPORT SYSTEM BINDING PROTEIN MLAC"/>
    <property type="match status" value="1"/>
</dbReference>
<dbReference type="Proteomes" id="UP000199308">
    <property type="component" value="Unassembled WGS sequence"/>
</dbReference>
<reference evidence="2 3" key="1">
    <citation type="submission" date="2016-10" db="EMBL/GenBank/DDBJ databases">
        <authorList>
            <person name="de Groot N.N."/>
        </authorList>
    </citation>
    <scope>NUCLEOTIDE SEQUENCE [LARGE SCALE GENOMIC DNA]</scope>
    <source>
        <strain evidence="2 3">DSM 19706</strain>
    </source>
</reference>
<evidence type="ECO:0000313" key="2">
    <source>
        <dbReference type="EMBL" id="SET61096.1"/>
    </source>
</evidence>
<dbReference type="Gene3D" id="3.10.450.710">
    <property type="entry name" value="Tgt2/MlaC"/>
    <property type="match status" value="1"/>
</dbReference>
<accession>A0A1I0FUH5</accession>
<organism evidence="2 3">
    <name type="scientific">Thalassotalea agarivorans</name>
    <name type="common">Thalassomonas agarivorans</name>
    <dbReference type="NCBI Taxonomy" id="349064"/>
    <lineage>
        <taxon>Bacteria</taxon>
        <taxon>Pseudomonadati</taxon>
        <taxon>Pseudomonadota</taxon>
        <taxon>Gammaproteobacteria</taxon>
        <taxon>Alteromonadales</taxon>
        <taxon>Colwelliaceae</taxon>
        <taxon>Thalassotalea</taxon>
    </lineage>
</organism>
<feature type="signal peptide" evidence="1">
    <location>
        <begin position="1"/>
        <end position="21"/>
    </location>
</feature>
<dbReference type="AlphaFoldDB" id="A0A1I0FUH5"/>
<proteinExistence type="predicted"/>
<dbReference type="PIRSF" id="PIRSF004649">
    <property type="entry name" value="MlaC"/>
    <property type="match status" value="1"/>
</dbReference>
<dbReference type="EMBL" id="FOHK01000010">
    <property type="protein sequence ID" value="SET61096.1"/>
    <property type="molecule type" value="Genomic_DNA"/>
</dbReference>
<dbReference type="Pfam" id="PF05494">
    <property type="entry name" value="MlaC"/>
    <property type="match status" value="1"/>
</dbReference>
<feature type="chain" id="PRO_5011440657" evidence="1">
    <location>
        <begin position="22"/>
        <end position="211"/>
    </location>
</feature>
<dbReference type="RefSeq" id="WP_093330227.1">
    <property type="nucleotide sequence ID" value="NZ_AP027363.1"/>
</dbReference>
<dbReference type="PANTHER" id="PTHR36573">
    <property type="entry name" value="INTERMEMBRANE PHOSPHOLIPID TRANSPORT SYSTEM BINDING PROTEIN MLAC"/>
    <property type="match status" value="1"/>
</dbReference>
<sequence>MKRFFQAFFVVLSCLATPVYAVDGIDETNPYLLVQQVADKTFTRLKQQQNAIRANPNLLKDVVREELMPYINYKYAAGRILGPQYKKQSKEDIRAFIPAFRDYLITSYAQVFTLYNNQTVDFESEKPIKGRIVQVKTVINDPARGKIDIIFKARLEKKTQTWKAYDMIAEGVSLLDAKQKELNSIIRQKGLAHVTEMLKEKAAQDIVFKEQ</sequence>
<keyword evidence="1" id="KW-0732">Signal</keyword>
<evidence type="ECO:0000313" key="3">
    <source>
        <dbReference type="Proteomes" id="UP000199308"/>
    </source>
</evidence>
<gene>
    <name evidence="2" type="ORF">SAMN05660429_02201</name>
</gene>